<proteinExistence type="predicted"/>
<dbReference type="OrthoDB" id="2535105at2759"/>
<dbReference type="PANTHER" id="PTHR40465">
    <property type="entry name" value="CHROMOSOME 1, WHOLE GENOME SHOTGUN SEQUENCE"/>
    <property type="match status" value="1"/>
</dbReference>
<organism evidence="2 3">
    <name type="scientific">Steccherinum ochraceum</name>
    <dbReference type="NCBI Taxonomy" id="92696"/>
    <lineage>
        <taxon>Eukaryota</taxon>
        <taxon>Fungi</taxon>
        <taxon>Dikarya</taxon>
        <taxon>Basidiomycota</taxon>
        <taxon>Agaricomycotina</taxon>
        <taxon>Agaricomycetes</taxon>
        <taxon>Polyporales</taxon>
        <taxon>Steccherinaceae</taxon>
        <taxon>Steccherinum</taxon>
    </lineage>
</organism>
<protein>
    <submittedName>
        <fullName evidence="2">Uncharacterized protein</fullName>
    </submittedName>
</protein>
<keyword evidence="3" id="KW-1185">Reference proteome</keyword>
<name>A0A4R0RKM1_9APHY</name>
<evidence type="ECO:0000313" key="3">
    <source>
        <dbReference type="Proteomes" id="UP000292702"/>
    </source>
</evidence>
<feature type="transmembrane region" description="Helical" evidence="1">
    <location>
        <begin position="46"/>
        <end position="68"/>
    </location>
</feature>
<dbReference type="STRING" id="92696.A0A4R0RKM1"/>
<dbReference type="AlphaFoldDB" id="A0A4R0RKM1"/>
<dbReference type="Proteomes" id="UP000292702">
    <property type="component" value="Unassembled WGS sequence"/>
</dbReference>
<evidence type="ECO:0000256" key="1">
    <source>
        <dbReference type="SAM" id="Phobius"/>
    </source>
</evidence>
<keyword evidence="1" id="KW-1133">Transmembrane helix</keyword>
<dbReference type="PANTHER" id="PTHR40465:SF1">
    <property type="entry name" value="DUF6534 DOMAIN-CONTAINING PROTEIN"/>
    <property type="match status" value="1"/>
</dbReference>
<comment type="caution">
    <text evidence="2">The sequence shown here is derived from an EMBL/GenBank/DDBJ whole genome shotgun (WGS) entry which is preliminary data.</text>
</comment>
<evidence type="ECO:0000313" key="2">
    <source>
        <dbReference type="EMBL" id="TCD69041.1"/>
    </source>
</evidence>
<sequence>MDLGSTYGAALVGLVVEATIFGVTLIQTYEYYKHYGEDSMAMKTLVAILTVLDTLHLILCARTLYWYLITNFDNRAALNVITWTMAIQTDCNGIIGVAVQIFFARRVWKMSRNWFITSLIVILGSIHFGLGVVFTAESFILGEFSKFDSLTASFVPTLPTLRILTA</sequence>
<feature type="transmembrane region" description="Helical" evidence="1">
    <location>
        <begin position="6"/>
        <end position="26"/>
    </location>
</feature>
<feature type="transmembrane region" description="Helical" evidence="1">
    <location>
        <begin position="115"/>
        <end position="136"/>
    </location>
</feature>
<keyword evidence="1" id="KW-0472">Membrane</keyword>
<gene>
    <name evidence="2" type="ORF">EIP91_009104</name>
</gene>
<dbReference type="EMBL" id="RWJN01000051">
    <property type="protein sequence ID" value="TCD69041.1"/>
    <property type="molecule type" value="Genomic_DNA"/>
</dbReference>
<reference evidence="2 3" key="1">
    <citation type="submission" date="2018-11" db="EMBL/GenBank/DDBJ databases">
        <title>Genome assembly of Steccherinum ochraceum LE-BIN_3174, the white-rot fungus of the Steccherinaceae family (The Residual Polyporoid clade, Polyporales, Basidiomycota).</title>
        <authorList>
            <person name="Fedorova T.V."/>
            <person name="Glazunova O.A."/>
            <person name="Landesman E.O."/>
            <person name="Moiseenko K.V."/>
            <person name="Psurtseva N.V."/>
            <person name="Savinova O.S."/>
            <person name="Shakhova N.V."/>
            <person name="Tyazhelova T.V."/>
            <person name="Vasina D.V."/>
        </authorList>
    </citation>
    <scope>NUCLEOTIDE SEQUENCE [LARGE SCALE GENOMIC DNA]</scope>
    <source>
        <strain evidence="2 3">LE-BIN_3174</strain>
    </source>
</reference>
<keyword evidence="1" id="KW-0812">Transmembrane</keyword>
<accession>A0A4R0RKM1</accession>